<organism evidence="2 3">
    <name type="scientific">Brucella anthropi</name>
    <name type="common">Ochrobactrum anthropi</name>
    <dbReference type="NCBI Taxonomy" id="529"/>
    <lineage>
        <taxon>Bacteria</taxon>
        <taxon>Pseudomonadati</taxon>
        <taxon>Pseudomonadota</taxon>
        <taxon>Alphaproteobacteria</taxon>
        <taxon>Hyphomicrobiales</taxon>
        <taxon>Brucellaceae</taxon>
        <taxon>Brucella/Ochrobactrum group</taxon>
        <taxon>Brucella</taxon>
    </lineage>
</organism>
<proteinExistence type="predicted"/>
<dbReference type="RefSeq" id="WP_036589314.1">
    <property type="nucleotide sequence ID" value="NZ_CP103346.1"/>
</dbReference>
<dbReference type="AlphaFoldDB" id="A0A011U7M8"/>
<feature type="transmembrane region" description="Helical" evidence="1">
    <location>
        <begin position="12"/>
        <end position="32"/>
    </location>
</feature>
<keyword evidence="1" id="KW-1133">Transmembrane helix</keyword>
<comment type="caution">
    <text evidence="2">The sequence shown here is derived from an EMBL/GenBank/DDBJ whole genome shotgun (WGS) entry which is preliminary data.</text>
</comment>
<accession>A0A011U7M8</accession>
<dbReference type="Proteomes" id="UP000481876">
    <property type="component" value="Unassembled WGS sequence"/>
</dbReference>
<dbReference type="EMBL" id="WBWS01000055">
    <property type="protein sequence ID" value="KAB2756294.1"/>
    <property type="molecule type" value="Genomic_DNA"/>
</dbReference>
<evidence type="ECO:0000313" key="2">
    <source>
        <dbReference type="EMBL" id="KAB2756294.1"/>
    </source>
</evidence>
<name>A0A011U7M8_BRUAN</name>
<reference evidence="2 3" key="1">
    <citation type="submission" date="2019-09" db="EMBL/GenBank/DDBJ databases">
        <title>Taxonomic organization of the family Brucellaceae based on a phylogenomic approach.</title>
        <authorList>
            <person name="Leclercq S."/>
            <person name="Cloeckaert A."/>
            <person name="Zygmunt M.S."/>
        </authorList>
    </citation>
    <scope>NUCLEOTIDE SEQUENCE [LARGE SCALE GENOMIC DNA]</scope>
    <source>
        <strain evidence="2 3">LMG 3313</strain>
    </source>
</reference>
<keyword evidence="1" id="KW-0812">Transmembrane</keyword>
<keyword evidence="1" id="KW-0472">Membrane</keyword>
<evidence type="ECO:0000256" key="1">
    <source>
        <dbReference type="SAM" id="Phobius"/>
    </source>
</evidence>
<evidence type="ECO:0000313" key="3">
    <source>
        <dbReference type="Proteomes" id="UP000481876"/>
    </source>
</evidence>
<gene>
    <name evidence="2" type="ORF">F9L04_25615</name>
</gene>
<sequence length="116" mass="12110">MNRFEWLKPALGGALVGAIAAIAIGFSVGGWVTHGTSERLIVSNISDGVALALTPYCLEKSRNDPAVVNILAEFKAAPAYSRRSLIEKSGWATPLGTEQPNTALATACGNELAKAL</sequence>
<protein>
    <submittedName>
        <fullName evidence="2">Uncharacterized protein</fullName>
    </submittedName>
</protein>